<dbReference type="PANTHER" id="PTHR42685:SF18">
    <property type="entry name" value="DIGERANYLGERANYLGLYCEROPHOSPHOLIPID REDUCTASE"/>
    <property type="match status" value="1"/>
</dbReference>
<keyword evidence="5" id="KW-0594">Phospholipid biosynthesis</keyword>
<dbReference type="Pfam" id="PF22578">
    <property type="entry name" value="GGR_cat"/>
    <property type="match status" value="1"/>
</dbReference>
<dbReference type="GO" id="GO:0008654">
    <property type="term" value="P:phospholipid biosynthetic process"/>
    <property type="evidence" value="ECO:0007669"/>
    <property type="project" value="UniProtKB-KW"/>
</dbReference>
<dbReference type="SUPFAM" id="SSF51905">
    <property type="entry name" value="FAD/NAD(P)-binding domain"/>
    <property type="match status" value="1"/>
</dbReference>
<evidence type="ECO:0000256" key="1">
    <source>
        <dbReference type="ARBA" id="ARBA00022516"/>
    </source>
</evidence>
<dbReference type="AlphaFoldDB" id="X1CK67"/>
<dbReference type="Gene3D" id="3.50.50.60">
    <property type="entry name" value="FAD/NAD(P)-binding domain"/>
    <property type="match status" value="1"/>
</dbReference>
<organism evidence="8">
    <name type="scientific">marine sediment metagenome</name>
    <dbReference type="NCBI Taxonomy" id="412755"/>
    <lineage>
        <taxon>unclassified sequences</taxon>
        <taxon>metagenomes</taxon>
        <taxon>ecological metagenomes</taxon>
    </lineage>
</organism>
<protein>
    <recommendedName>
        <fullName evidence="7">Digeranylgeranylglycerophospholipid reductase catalytic domain-containing protein</fullName>
    </recommendedName>
</protein>
<dbReference type="InterPro" id="IPR050407">
    <property type="entry name" value="Geranylgeranyl_reductase"/>
</dbReference>
<name>X1CK67_9ZZZZ</name>
<evidence type="ECO:0000256" key="2">
    <source>
        <dbReference type="ARBA" id="ARBA00022630"/>
    </source>
</evidence>
<keyword evidence="4" id="KW-0443">Lipid metabolism</keyword>
<comment type="caution">
    <text evidence="8">The sequence shown here is derived from an EMBL/GenBank/DDBJ whole genome shotgun (WGS) entry which is preliminary data.</text>
</comment>
<evidence type="ECO:0000259" key="7">
    <source>
        <dbReference type="Pfam" id="PF22578"/>
    </source>
</evidence>
<dbReference type="PANTHER" id="PTHR42685">
    <property type="entry name" value="GERANYLGERANYL DIPHOSPHATE REDUCTASE"/>
    <property type="match status" value="1"/>
</dbReference>
<feature type="domain" description="Digeranylgeranylglycerophospholipid reductase catalytic" evidence="7">
    <location>
        <begin position="3"/>
        <end position="72"/>
    </location>
</feature>
<gene>
    <name evidence="8" type="ORF">S01H4_59400</name>
</gene>
<dbReference type="EMBL" id="BART01034826">
    <property type="protein sequence ID" value="GAH08107.1"/>
    <property type="molecule type" value="Genomic_DNA"/>
</dbReference>
<keyword evidence="2" id="KW-0285">Flavoprotein</keyword>
<evidence type="ECO:0000256" key="5">
    <source>
        <dbReference type="ARBA" id="ARBA00023209"/>
    </source>
</evidence>
<dbReference type="GO" id="GO:0016491">
    <property type="term" value="F:oxidoreductase activity"/>
    <property type="evidence" value="ECO:0007669"/>
    <property type="project" value="UniProtKB-KW"/>
</dbReference>
<evidence type="ECO:0000256" key="4">
    <source>
        <dbReference type="ARBA" id="ARBA00023098"/>
    </source>
</evidence>
<evidence type="ECO:0000313" key="8">
    <source>
        <dbReference type="EMBL" id="GAH08107.1"/>
    </source>
</evidence>
<proteinExistence type="predicted"/>
<sequence length="200" mass="21562">NLEPDAVEIWIGRKYAPGGYAWVFPKSNSVANVGVGVLAKHAIKPSIQYLQDFIKQNPKLSEGTIINKTGGILPVTGTIPQIVDDGVMLVGDAAGQLIPMTGAGVKTSIYAGKIAGSVAVKAIQKGNTSKARLEEYPEIFNNRWGKVMDSSKKMLNLFDNLSDEDLNKLSEIITPNQVQSLANGDKVIRSLVSIIFKVPR</sequence>
<keyword evidence="3" id="KW-0560">Oxidoreductase</keyword>
<dbReference type="InterPro" id="IPR036188">
    <property type="entry name" value="FAD/NAD-bd_sf"/>
</dbReference>
<feature type="non-terminal residue" evidence="8">
    <location>
        <position position="1"/>
    </location>
</feature>
<keyword evidence="6" id="KW-1208">Phospholipid metabolism</keyword>
<evidence type="ECO:0000256" key="6">
    <source>
        <dbReference type="ARBA" id="ARBA00023264"/>
    </source>
</evidence>
<accession>X1CK67</accession>
<dbReference type="InterPro" id="IPR054715">
    <property type="entry name" value="GGR_cat"/>
</dbReference>
<keyword evidence="1" id="KW-0444">Lipid biosynthesis</keyword>
<reference evidence="8" key="1">
    <citation type="journal article" date="2014" name="Front. Microbiol.">
        <title>High frequency of phylogenetically diverse reductive dehalogenase-homologous genes in deep subseafloor sedimentary metagenomes.</title>
        <authorList>
            <person name="Kawai M."/>
            <person name="Futagami T."/>
            <person name="Toyoda A."/>
            <person name="Takaki Y."/>
            <person name="Nishi S."/>
            <person name="Hori S."/>
            <person name="Arai W."/>
            <person name="Tsubouchi T."/>
            <person name="Morono Y."/>
            <person name="Uchiyama I."/>
            <person name="Ito T."/>
            <person name="Fujiyama A."/>
            <person name="Inagaki F."/>
            <person name="Takami H."/>
        </authorList>
    </citation>
    <scope>NUCLEOTIDE SEQUENCE</scope>
    <source>
        <strain evidence="8">Expedition CK06-06</strain>
    </source>
</reference>
<evidence type="ECO:0000256" key="3">
    <source>
        <dbReference type="ARBA" id="ARBA00023002"/>
    </source>
</evidence>